<dbReference type="Proteomes" id="UP000016496">
    <property type="component" value="Unassembled WGS sequence"/>
</dbReference>
<reference evidence="1 2" key="1">
    <citation type="submission" date="2013-08" db="EMBL/GenBank/DDBJ databases">
        <authorList>
            <person name="Weinstock G."/>
            <person name="Sodergren E."/>
            <person name="Wylie T."/>
            <person name="Fulton L."/>
            <person name="Fulton R."/>
            <person name="Fronick C."/>
            <person name="O'Laughlin M."/>
            <person name="Godfrey J."/>
            <person name="Miner T."/>
            <person name="Herter B."/>
            <person name="Appelbaum E."/>
            <person name="Cordes M."/>
            <person name="Lek S."/>
            <person name="Wollam A."/>
            <person name="Pepin K.H."/>
            <person name="Palsikar V.B."/>
            <person name="Mitreva M."/>
            <person name="Wilson R.K."/>
        </authorList>
    </citation>
    <scope>NUCLEOTIDE SEQUENCE [LARGE SCALE GENOMIC DNA]</scope>
    <source>
        <strain evidence="1 2">F0041</strain>
    </source>
</reference>
<evidence type="ECO:0000313" key="2">
    <source>
        <dbReference type="Proteomes" id="UP000016496"/>
    </source>
</evidence>
<protein>
    <submittedName>
        <fullName evidence="1">Uncharacterized protein</fullName>
    </submittedName>
</protein>
<organism evidence="1 2">
    <name type="scientific">Bacteroides pyogenes F0041</name>
    <dbReference type="NCBI Taxonomy" id="1321819"/>
    <lineage>
        <taxon>Bacteria</taxon>
        <taxon>Pseudomonadati</taxon>
        <taxon>Bacteroidota</taxon>
        <taxon>Bacteroidia</taxon>
        <taxon>Bacteroidales</taxon>
        <taxon>Bacteroidaceae</taxon>
        <taxon>Bacteroides</taxon>
    </lineage>
</organism>
<proteinExistence type="predicted"/>
<evidence type="ECO:0000313" key="1">
    <source>
        <dbReference type="EMBL" id="ERI88867.1"/>
    </source>
</evidence>
<dbReference type="PATRIC" id="fig|1321819.3.peg.171"/>
<dbReference type="HOGENOM" id="CLU_2068475_0_0_10"/>
<gene>
    <name evidence="1" type="ORF">HMPREF1981_00183</name>
</gene>
<dbReference type="RefSeq" id="WP_021645589.1">
    <property type="nucleotide sequence ID" value="NZ_KE993111.1"/>
</dbReference>
<accession>U2E3W6</accession>
<dbReference type="AlphaFoldDB" id="U2E3W6"/>
<comment type="caution">
    <text evidence="1">The sequence shown here is derived from an EMBL/GenBank/DDBJ whole genome shotgun (WGS) entry which is preliminary data.</text>
</comment>
<name>U2E3W6_9BACE</name>
<dbReference type="EMBL" id="AWSV01000013">
    <property type="protein sequence ID" value="ERI88867.1"/>
    <property type="molecule type" value="Genomic_DNA"/>
</dbReference>
<dbReference type="OrthoDB" id="1029794at2"/>
<sequence>MKLFRYDSISKLVVAFMNADRLITYNYLAGELHIRKATVSAAKKGDDLYISQYIRIIRLMAETVQITLLMPVLVRQMRKALAERRNVVVGTVPANEKGNRQPDDWEVMMKWRDV</sequence>